<dbReference type="Proteomes" id="UP001501126">
    <property type="component" value="Unassembled WGS sequence"/>
</dbReference>
<proteinExistence type="inferred from homology"/>
<protein>
    <submittedName>
        <fullName evidence="3">TolC family protein</fullName>
    </submittedName>
</protein>
<dbReference type="Gene3D" id="2.20.200.10">
    <property type="entry name" value="Outer membrane efflux proteins (OEP)"/>
    <property type="match status" value="1"/>
</dbReference>
<evidence type="ECO:0000313" key="3">
    <source>
        <dbReference type="EMBL" id="GAA0876368.1"/>
    </source>
</evidence>
<dbReference type="NCBIfam" id="TIGR01845">
    <property type="entry name" value="outer_NodT"/>
    <property type="match status" value="1"/>
</dbReference>
<keyword evidence="2" id="KW-0564">Palmitate</keyword>
<keyword evidence="2" id="KW-0449">Lipoprotein</keyword>
<sequence length="474" mass="52832">MKRFSVKIIAGILFGLLVLNACGVVTKKYERPDFSEGLVDSLYRDTTVTDTLSIGDISWEEFFKDPKLLVLIDEALANNYDFQNAVLSIQAAENSLKQSKLAFLPSLDFSPSVTYNNTSQNSLNLPPSVNINLKTTNVSIGVTSSWELEIWGKMTAAKNKAYASFMKAESGKRAYQTSLISSVAESYFTLMALDKQLEITLRTIDLRKETVNTLSSLLEAGTITRADLVQAESNLYAAEIQVPELRRSIRELENALCVLLGKPFQTIDRSKLDEVDLSRELMVGVPARLLQNRPDVMEAEWAFREAFEQTNVAKASFYPSITLTSGTFGISALTTRTLLDPKSIFANIVGGLTQPLFQRGKLKANHRNALLAQQQAFNNFEKSMLVAGQEVTDALFAYKTIEEKEAIREKQIEALQNAVTFRMKLLEFTSSTNYTDVLTSEQALLGAQIEEISDELSKYKAMIHLYRALGGGWK</sequence>
<dbReference type="InterPro" id="IPR010131">
    <property type="entry name" value="MdtP/NodT-like"/>
</dbReference>
<comment type="subcellular location">
    <subcellularLocation>
        <location evidence="2">Cell membrane</location>
        <topology evidence="2">Lipid-anchor</topology>
    </subcellularLocation>
</comment>
<reference evidence="4" key="1">
    <citation type="journal article" date="2019" name="Int. J. Syst. Evol. Microbiol.">
        <title>The Global Catalogue of Microorganisms (GCM) 10K type strain sequencing project: providing services to taxonomists for standard genome sequencing and annotation.</title>
        <authorList>
            <consortium name="The Broad Institute Genomics Platform"/>
            <consortium name="The Broad Institute Genome Sequencing Center for Infectious Disease"/>
            <person name="Wu L."/>
            <person name="Ma J."/>
        </authorList>
    </citation>
    <scope>NUCLEOTIDE SEQUENCE [LARGE SCALE GENOMIC DNA]</scope>
    <source>
        <strain evidence="4">JCM 16083</strain>
    </source>
</reference>
<keyword evidence="2" id="KW-1134">Transmembrane beta strand</keyword>
<accession>A0ABP3Y6V0</accession>
<keyword evidence="4" id="KW-1185">Reference proteome</keyword>
<evidence type="ECO:0000256" key="1">
    <source>
        <dbReference type="ARBA" id="ARBA00007613"/>
    </source>
</evidence>
<gene>
    <name evidence="3" type="ORF">GCM10009118_27780</name>
</gene>
<dbReference type="SUPFAM" id="SSF56954">
    <property type="entry name" value="Outer membrane efflux proteins (OEP)"/>
    <property type="match status" value="1"/>
</dbReference>
<organism evidence="3 4">
    <name type="scientific">Wandonia haliotis</name>
    <dbReference type="NCBI Taxonomy" id="574963"/>
    <lineage>
        <taxon>Bacteria</taxon>
        <taxon>Pseudomonadati</taxon>
        <taxon>Bacteroidota</taxon>
        <taxon>Flavobacteriia</taxon>
        <taxon>Flavobacteriales</taxon>
        <taxon>Crocinitomicaceae</taxon>
        <taxon>Wandonia</taxon>
    </lineage>
</organism>
<dbReference type="PANTHER" id="PTHR30203:SF33">
    <property type="entry name" value="BLR4455 PROTEIN"/>
    <property type="match status" value="1"/>
</dbReference>
<comment type="similarity">
    <text evidence="1 2">Belongs to the outer membrane factor (OMF) (TC 1.B.17) family.</text>
</comment>
<keyword evidence="2" id="KW-0472">Membrane</keyword>
<evidence type="ECO:0000256" key="2">
    <source>
        <dbReference type="RuleBase" id="RU362097"/>
    </source>
</evidence>
<comment type="caution">
    <text evidence="3">The sequence shown here is derived from an EMBL/GenBank/DDBJ whole genome shotgun (WGS) entry which is preliminary data.</text>
</comment>
<dbReference type="EMBL" id="BAAAFH010000022">
    <property type="protein sequence ID" value="GAA0876368.1"/>
    <property type="molecule type" value="Genomic_DNA"/>
</dbReference>
<dbReference type="Pfam" id="PF02321">
    <property type="entry name" value="OEP"/>
    <property type="match status" value="2"/>
</dbReference>
<evidence type="ECO:0000313" key="4">
    <source>
        <dbReference type="Proteomes" id="UP001501126"/>
    </source>
</evidence>
<name>A0ABP3Y6V0_9FLAO</name>
<dbReference type="PANTHER" id="PTHR30203">
    <property type="entry name" value="OUTER MEMBRANE CATION EFFLUX PROTEIN"/>
    <property type="match status" value="1"/>
</dbReference>
<dbReference type="InterPro" id="IPR003423">
    <property type="entry name" value="OMP_efflux"/>
</dbReference>
<dbReference type="Gene3D" id="1.20.1600.10">
    <property type="entry name" value="Outer membrane efflux proteins (OEP)"/>
    <property type="match status" value="1"/>
</dbReference>
<keyword evidence="2" id="KW-0812">Transmembrane</keyword>